<feature type="compositionally biased region" description="Polar residues" evidence="8">
    <location>
        <begin position="953"/>
        <end position="964"/>
    </location>
</feature>
<dbReference type="Gene3D" id="3.10.20.90">
    <property type="entry name" value="Phosphatidylinositol 3-kinase Catalytic Subunit, Chain A, domain 1"/>
    <property type="match status" value="2"/>
</dbReference>
<evidence type="ECO:0000313" key="12">
    <source>
        <dbReference type="Proteomes" id="UP000794436"/>
    </source>
</evidence>
<dbReference type="Proteomes" id="UP000794436">
    <property type="component" value="Unassembled WGS sequence"/>
</dbReference>
<dbReference type="PANTHER" id="PTHR24006:SF888">
    <property type="entry name" value="UBIQUITIN CARBOXYL-TERMINAL HYDROLASE 30"/>
    <property type="match status" value="1"/>
</dbReference>
<evidence type="ECO:0000259" key="10">
    <source>
        <dbReference type="PROSITE" id="PS50235"/>
    </source>
</evidence>
<organism evidence="11 12">
    <name type="scientific">Pythium oligandrum</name>
    <name type="common">Mycoparasitic fungus</name>
    <dbReference type="NCBI Taxonomy" id="41045"/>
    <lineage>
        <taxon>Eukaryota</taxon>
        <taxon>Sar</taxon>
        <taxon>Stramenopiles</taxon>
        <taxon>Oomycota</taxon>
        <taxon>Peronosporomycetes</taxon>
        <taxon>Pythiales</taxon>
        <taxon>Pythiaceae</taxon>
        <taxon>Pythium</taxon>
    </lineage>
</organism>
<dbReference type="InterPro" id="IPR028889">
    <property type="entry name" value="USP"/>
</dbReference>
<dbReference type="GO" id="GO:0005634">
    <property type="term" value="C:nucleus"/>
    <property type="evidence" value="ECO:0007669"/>
    <property type="project" value="TreeGrafter"/>
</dbReference>
<evidence type="ECO:0000256" key="5">
    <source>
        <dbReference type="ARBA" id="ARBA00022786"/>
    </source>
</evidence>
<dbReference type="PANTHER" id="PTHR24006">
    <property type="entry name" value="UBIQUITIN CARBOXYL-TERMINAL HYDROLASE"/>
    <property type="match status" value="1"/>
</dbReference>
<evidence type="ECO:0000259" key="9">
    <source>
        <dbReference type="PROSITE" id="PS50144"/>
    </source>
</evidence>
<dbReference type="InterPro" id="IPR038765">
    <property type="entry name" value="Papain-like_cys_pep_sf"/>
</dbReference>
<feature type="region of interest" description="Disordered" evidence="8">
    <location>
        <begin position="1"/>
        <end position="48"/>
    </location>
</feature>
<dbReference type="InterPro" id="IPR002083">
    <property type="entry name" value="MATH/TRAF_dom"/>
</dbReference>
<proteinExistence type="inferred from homology"/>
<dbReference type="EMBL" id="SPLM01000072">
    <property type="protein sequence ID" value="TMW63690.1"/>
    <property type="molecule type" value="Genomic_DNA"/>
</dbReference>
<feature type="compositionally biased region" description="Low complexity" evidence="8">
    <location>
        <begin position="658"/>
        <end position="675"/>
    </location>
</feature>
<dbReference type="FunFam" id="3.90.70.10:FF:000128">
    <property type="entry name" value="Ubiquitin carboxyl-terminal hydrolase 15"/>
    <property type="match status" value="1"/>
</dbReference>
<feature type="region of interest" description="Disordered" evidence="8">
    <location>
        <begin position="945"/>
        <end position="973"/>
    </location>
</feature>
<keyword evidence="12" id="KW-1185">Reference proteome</keyword>
<evidence type="ECO:0000256" key="4">
    <source>
        <dbReference type="ARBA" id="ARBA00022670"/>
    </source>
</evidence>
<comment type="similarity">
    <text evidence="2">Belongs to the peptidase C19 family.</text>
</comment>
<dbReference type="PROSITE" id="PS00972">
    <property type="entry name" value="USP_1"/>
    <property type="match status" value="1"/>
</dbReference>
<sequence length="1482" mass="168265">MTELTDATAKHTAEGAKPQSPLRRRRSQSSEDGDEHDGVDTVTPSTARVTKKLKVVQVHSQELTDDAVVRSITTILPDDDDADSERLTGEASMEEDDADSGMDDVLDIPQTPESNGTHNALQMDPSDGLKTHSVQTNTLRTSLESADLVFQHGFPYLTDKTCISTPIQTDAHGQPWRVAWYPYGQSLENKFVSLFVEMVVDDENDPVSGDTTDEELAISDRHVQCELMILHPRDHEDMERNYVKKSGVITFTKEQHEFGMTNFISRERIADRMDTLYGDDGDVLVQVSLRFFEPEELGPMRSVVVPPVSPIETMDDDDDLDPSLGYSTPVVTPTASASGLSQSPALAPHNLLHYDSKKETGMVGLKNQGATCYMNSLLQTLFHLRAFRNVVYETPSEQEDTNDSVSLALQRVFYRLQTQNKAVSTKELTRSFGWSQMDAFMQHDVQELYRILCDRLEEKMKNTAVDNAIKRLFEGKVRSFVQCVDVDFQSFRDESFYDLQLDVKGCKDIYDSFRKYVEIEMLQGDNQYEAEGHGKQDAKKGVRFLDFPPVLNIQLKRFEYDPMRDGMVKIHDRFEFPKTLVLDEFAPSADDAQEKSQPAKKSLVYHLHSVLVHSGDVHGGHYYVFIRPNENIADSNDWFKFDDDQITRVEEQYALEGSYGSSPAASSSNGATTPSYSALLSPENANGSSNLDLQPLDAPADDEDYNRSGENGSNGPQLPGTNNSAMLPLARSFSSAYMLVYVRDGANDISLVKGEPEVHPPAMESSEESAMSDIANDVVGDVPIPNHLLERFHEEEKAAARRKKQQQTEHLYMNFRIASDQSIARLKRITKNIDFSLFGNNSGCVKIRIKRDRTVRELYQRIAKRTGVPIARQRLWKVITRENRTNRPDTPVTLDMLSSRVDSLIDEDASTKAPVRLYLQIVHDAATNEDIKCRIHRHFLDDFETAEDEKESVPTSNEAPTQTGEAEEDENDDASMSEWLDTMTVPAPDASPWEILLFVKFYDVKKPLSERLEYKGNIIVDSRKTGAELAKYLHEALEIPLTKELVLYEEIQPMSVHEIDMDSSLMTSEIQHGDMVCYQYANDGTSARKEKEDAAIDGADSRKSRTERYPDVPSYFQYLLDRVDVTFQRYGHPEDDPVVLPLLFSNVYNDIIDSVANHLGLLNEKRLYLRLYQHSPLNGLPKKNPLRHSRYADDERTTLEEFLTEYSERTTTMYYEILSNPITEIEAKKQVLVYFSIYDSCFVDPSAPRTSRRVEFLVLPNATIKDLVFQIRQTFELGDDVPLRVCEVTHNGTLLQKILEEPTSLEPFWSSSSSGYNTVNDSSLFVEVIPDEEVAEASKAESADDSDAKDDFFQMGVVHFNFQTVSQLWIHPHGVPFVIYFRESDTVRLLKERMRRRMQVSEEMFSQWNMAFVKEIKASTLKDLYDDMEAEAIDDFTMGKLKEICGARFENVVSIGLEHADSKPATPKYARRQEQGIRIRQS</sequence>
<dbReference type="Pfam" id="PF14533">
    <property type="entry name" value="USP7_C2"/>
    <property type="match status" value="1"/>
</dbReference>
<reference evidence="11" key="1">
    <citation type="submission" date="2019-03" db="EMBL/GenBank/DDBJ databases">
        <title>Long read genome sequence of the mycoparasitic Pythium oligandrum ATCC 38472 isolated from sugarbeet rhizosphere.</title>
        <authorList>
            <person name="Gaulin E."/>
        </authorList>
    </citation>
    <scope>NUCLEOTIDE SEQUENCE</scope>
    <source>
        <strain evidence="11">ATCC 38472_TT</strain>
    </source>
</reference>
<evidence type="ECO:0000313" key="11">
    <source>
        <dbReference type="EMBL" id="TMW63690.1"/>
    </source>
</evidence>
<feature type="compositionally biased region" description="Acidic residues" evidence="8">
    <location>
        <begin position="92"/>
        <end position="101"/>
    </location>
</feature>
<dbReference type="InterPro" id="IPR024729">
    <property type="entry name" value="USP7_ICP0-binding_dom"/>
</dbReference>
<feature type="region of interest" description="Disordered" evidence="8">
    <location>
        <begin position="658"/>
        <end position="723"/>
    </location>
</feature>
<evidence type="ECO:0000256" key="7">
    <source>
        <dbReference type="ARBA" id="ARBA00022807"/>
    </source>
</evidence>
<dbReference type="InterPro" id="IPR018200">
    <property type="entry name" value="USP_CS"/>
</dbReference>
<feature type="compositionally biased region" description="Polar residues" evidence="8">
    <location>
        <begin position="708"/>
        <end position="723"/>
    </location>
</feature>
<dbReference type="PROSITE" id="PS00973">
    <property type="entry name" value="USP_2"/>
    <property type="match status" value="1"/>
</dbReference>
<dbReference type="CDD" id="cd00121">
    <property type="entry name" value="MATH"/>
    <property type="match status" value="1"/>
</dbReference>
<dbReference type="Gene3D" id="2.60.210.10">
    <property type="entry name" value="Apoptosis, Tumor Necrosis Factor Receptor Associated Protein 2, Chain A"/>
    <property type="match status" value="1"/>
</dbReference>
<comment type="caution">
    <text evidence="11">The sequence shown here is derived from an EMBL/GenBank/DDBJ whole genome shotgun (WGS) entry which is preliminary data.</text>
</comment>
<dbReference type="InterPro" id="IPR050164">
    <property type="entry name" value="Peptidase_C19"/>
</dbReference>
<dbReference type="GO" id="GO:0006508">
    <property type="term" value="P:proteolysis"/>
    <property type="evidence" value="ECO:0007669"/>
    <property type="project" value="UniProtKB-KW"/>
</dbReference>
<dbReference type="Pfam" id="PF12436">
    <property type="entry name" value="USP7_ICP0_bdg"/>
    <property type="match status" value="1"/>
</dbReference>
<keyword evidence="4" id="KW-0645">Protease</keyword>
<evidence type="ECO:0000256" key="6">
    <source>
        <dbReference type="ARBA" id="ARBA00022801"/>
    </source>
</evidence>
<dbReference type="SUPFAM" id="SSF54001">
    <property type="entry name" value="Cysteine proteinases"/>
    <property type="match status" value="1"/>
</dbReference>
<dbReference type="InterPro" id="IPR029346">
    <property type="entry name" value="USP_C"/>
</dbReference>
<evidence type="ECO:0000256" key="2">
    <source>
        <dbReference type="ARBA" id="ARBA00009085"/>
    </source>
</evidence>
<dbReference type="InterPro" id="IPR008974">
    <property type="entry name" value="TRAF-like"/>
</dbReference>
<dbReference type="SUPFAM" id="SSF49599">
    <property type="entry name" value="TRAF domain-like"/>
    <property type="match status" value="1"/>
</dbReference>
<evidence type="ECO:0000256" key="8">
    <source>
        <dbReference type="SAM" id="MobiDB-lite"/>
    </source>
</evidence>
<name>A0A8K1FHA3_PYTOL</name>
<dbReference type="Gene3D" id="3.90.70.10">
    <property type="entry name" value="Cysteine proteinases"/>
    <property type="match status" value="1"/>
</dbReference>
<protein>
    <recommendedName>
        <fullName evidence="3">ubiquitinyl hydrolase 1</fullName>
        <ecNumber evidence="3">3.4.19.12</ecNumber>
    </recommendedName>
</protein>
<dbReference type="PROSITE" id="PS50235">
    <property type="entry name" value="USP_3"/>
    <property type="match status" value="1"/>
</dbReference>
<gene>
    <name evidence="11" type="ORF">Poli38472_002631</name>
</gene>
<evidence type="ECO:0000256" key="3">
    <source>
        <dbReference type="ARBA" id="ARBA00012759"/>
    </source>
</evidence>
<feature type="region of interest" description="Disordered" evidence="8">
    <location>
        <begin position="75"/>
        <end position="101"/>
    </location>
</feature>
<dbReference type="EC" id="3.4.19.12" evidence="3"/>
<dbReference type="CDD" id="cd02659">
    <property type="entry name" value="peptidase_C19C"/>
    <property type="match status" value="1"/>
</dbReference>
<evidence type="ECO:0000256" key="1">
    <source>
        <dbReference type="ARBA" id="ARBA00000707"/>
    </source>
</evidence>
<feature type="domain" description="USP" evidence="10">
    <location>
        <begin position="363"/>
        <end position="683"/>
    </location>
</feature>
<dbReference type="PROSITE" id="PS50144">
    <property type="entry name" value="MATH"/>
    <property type="match status" value="1"/>
</dbReference>
<dbReference type="InterPro" id="IPR001394">
    <property type="entry name" value="Peptidase_C19_UCH"/>
</dbReference>
<feature type="domain" description="MATH" evidence="9">
    <location>
        <begin position="144"/>
        <end position="289"/>
    </location>
</feature>
<dbReference type="GO" id="GO:0004843">
    <property type="term" value="F:cysteine-type deubiquitinase activity"/>
    <property type="evidence" value="ECO:0007669"/>
    <property type="project" value="UniProtKB-EC"/>
</dbReference>
<dbReference type="GO" id="GO:0016579">
    <property type="term" value="P:protein deubiquitination"/>
    <property type="evidence" value="ECO:0007669"/>
    <property type="project" value="InterPro"/>
</dbReference>
<accession>A0A8K1FHA3</accession>
<dbReference type="GO" id="GO:0005829">
    <property type="term" value="C:cytosol"/>
    <property type="evidence" value="ECO:0007669"/>
    <property type="project" value="TreeGrafter"/>
</dbReference>
<dbReference type="Pfam" id="PF00443">
    <property type="entry name" value="UCH"/>
    <property type="match status" value="1"/>
</dbReference>
<dbReference type="OrthoDB" id="289038at2759"/>
<keyword evidence="6" id="KW-0378">Hydrolase</keyword>
<comment type="catalytic activity">
    <reaction evidence="1">
        <text>Thiol-dependent hydrolysis of ester, thioester, amide, peptide and isopeptide bonds formed by the C-terminal Gly of ubiquitin (a 76-residue protein attached to proteins as an intracellular targeting signal).</text>
        <dbReference type="EC" id="3.4.19.12"/>
    </reaction>
</comment>
<keyword evidence="5" id="KW-0833">Ubl conjugation pathway</keyword>
<keyword evidence="7" id="KW-0788">Thiol protease</keyword>